<organism evidence="2 3">
    <name type="scientific">Anaerohalosphaera lusitana</name>
    <dbReference type="NCBI Taxonomy" id="1936003"/>
    <lineage>
        <taxon>Bacteria</taxon>
        <taxon>Pseudomonadati</taxon>
        <taxon>Planctomycetota</taxon>
        <taxon>Phycisphaerae</taxon>
        <taxon>Sedimentisphaerales</taxon>
        <taxon>Anaerohalosphaeraceae</taxon>
        <taxon>Anaerohalosphaera</taxon>
    </lineage>
</organism>
<dbReference type="NCBIfam" id="TIGR02532">
    <property type="entry name" value="IV_pilin_GFxxxE"/>
    <property type="match status" value="1"/>
</dbReference>
<reference evidence="3" key="1">
    <citation type="submission" date="2017-02" db="EMBL/GenBank/DDBJ databases">
        <title>Comparative genomics and description of representatives of a novel lineage of planctomycetes thriving in anoxic sediments.</title>
        <authorList>
            <person name="Spring S."/>
            <person name="Bunk B."/>
            <person name="Sproer C."/>
        </authorList>
    </citation>
    <scope>NUCLEOTIDE SEQUENCE [LARGE SCALE GENOMIC DNA]</scope>
    <source>
        <strain evidence="3">ST-NAGAB-D1</strain>
    </source>
</reference>
<sequence length="167" mass="18372" precursor="true">MTRRSKIKNRRAFSLLEVLIAVVIISLGMVSVLAASTAFTESNASGIELSTAEFLVEEVRELTTSLSVTDPNSDDDTFGPEYYESSVADYDDLDDFDGASFSPPIDIKRNALSNYAGYTQQVTVRNVSANDFSSVQYDHSTNFVRVTVNILLGGEQITSSSWIRANY</sequence>
<dbReference type="AlphaFoldDB" id="A0A1U9NPC3"/>
<gene>
    <name evidence="2" type="ORF">STSP2_02761</name>
</gene>
<keyword evidence="1" id="KW-0812">Transmembrane</keyword>
<dbReference type="Pfam" id="PF07963">
    <property type="entry name" value="N_methyl"/>
    <property type="match status" value="1"/>
</dbReference>
<dbReference type="STRING" id="1936003.STSP2_02761"/>
<dbReference type="Proteomes" id="UP000189674">
    <property type="component" value="Chromosome"/>
</dbReference>
<keyword evidence="3" id="KW-1185">Reference proteome</keyword>
<protein>
    <submittedName>
        <fullName evidence="2">Tfp pilus assembly protein PilV</fullName>
    </submittedName>
</protein>
<evidence type="ECO:0000313" key="3">
    <source>
        <dbReference type="Proteomes" id="UP000189674"/>
    </source>
</evidence>
<name>A0A1U9NPC3_9BACT</name>
<accession>A0A1U9NPC3</accession>
<proteinExistence type="predicted"/>
<evidence type="ECO:0000313" key="2">
    <source>
        <dbReference type="EMBL" id="AQT69568.1"/>
    </source>
</evidence>
<evidence type="ECO:0000256" key="1">
    <source>
        <dbReference type="SAM" id="Phobius"/>
    </source>
</evidence>
<dbReference type="RefSeq" id="WP_146663243.1">
    <property type="nucleotide sequence ID" value="NZ_CP019791.1"/>
</dbReference>
<keyword evidence="1" id="KW-0472">Membrane</keyword>
<feature type="transmembrane region" description="Helical" evidence="1">
    <location>
        <begin position="12"/>
        <end position="35"/>
    </location>
</feature>
<keyword evidence="1" id="KW-1133">Transmembrane helix</keyword>
<dbReference type="InterPro" id="IPR012902">
    <property type="entry name" value="N_methyl_site"/>
</dbReference>
<dbReference type="EMBL" id="CP019791">
    <property type="protein sequence ID" value="AQT69568.1"/>
    <property type="molecule type" value="Genomic_DNA"/>
</dbReference>
<dbReference type="KEGG" id="alus:STSP2_02761"/>